<dbReference type="Gene3D" id="3.80.10.10">
    <property type="entry name" value="Ribonuclease Inhibitor"/>
    <property type="match status" value="2"/>
</dbReference>
<name>Q0CXT0_ASPTN</name>
<dbReference type="STRING" id="341663.Q0CXT0"/>
<dbReference type="Proteomes" id="UP000007963">
    <property type="component" value="Unassembled WGS sequence"/>
</dbReference>
<dbReference type="HOGENOM" id="CLU_036208_0_0_1"/>
<reference evidence="2" key="1">
    <citation type="submission" date="2005-09" db="EMBL/GenBank/DDBJ databases">
        <title>Annotation of the Aspergillus terreus NIH2624 genome.</title>
        <authorList>
            <person name="Birren B.W."/>
            <person name="Lander E.S."/>
            <person name="Galagan J.E."/>
            <person name="Nusbaum C."/>
            <person name="Devon K."/>
            <person name="Henn M."/>
            <person name="Ma L.-J."/>
            <person name="Jaffe D.B."/>
            <person name="Butler J."/>
            <person name="Alvarez P."/>
            <person name="Gnerre S."/>
            <person name="Grabherr M."/>
            <person name="Kleber M."/>
            <person name="Mauceli E.W."/>
            <person name="Brockman W."/>
            <person name="Rounsley S."/>
            <person name="Young S.K."/>
            <person name="LaButti K."/>
            <person name="Pushparaj V."/>
            <person name="DeCaprio D."/>
            <person name="Crawford M."/>
            <person name="Koehrsen M."/>
            <person name="Engels R."/>
            <person name="Montgomery P."/>
            <person name="Pearson M."/>
            <person name="Howarth C."/>
            <person name="Larson L."/>
            <person name="Luoma S."/>
            <person name="White J."/>
            <person name="Alvarado L."/>
            <person name="Kodira C.D."/>
            <person name="Zeng Q."/>
            <person name="Oleary S."/>
            <person name="Yandava C."/>
            <person name="Denning D.W."/>
            <person name="Nierman W.C."/>
            <person name="Milne T."/>
            <person name="Madden K."/>
        </authorList>
    </citation>
    <scope>NUCLEOTIDE SEQUENCE [LARGE SCALE GENOMIC DNA]</scope>
    <source>
        <strain evidence="2">NIH 2624 / FGSC A1156</strain>
    </source>
</reference>
<dbReference type="RefSeq" id="XP_001208869.1">
    <property type="nucleotide sequence ID" value="XM_001208869.1"/>
</dbReference>
<evidence type="ECO:0000313" key="2">
    <source>
        <dbReference type="Proteomes" id="UP000007963"/>
    </source>
</evidence>
<dbReference type="InterPro" id="IPR032675">
    <property type="entry name" value="LRR_dom_sf"/>
</dbReference>
<accession>Q0CXT0</accession>
<dbReference type="OrthoDB" id="10028886at2759"/>
<dbReference type="eggNOG" id="ENOG502QSK1">
    <property type="taxonomic scope" value="Eukaryota"/>
</dbReference>
<sequence>MTATRGDVATWKWALMWRSIVLSTLNQTYLPYYTYIRYLDYDDLIGLLDAPGFTGKIIEDFFTPELVEFLGPQYETKGSKRLRSSKMLKGNSQIPIKLCSVQPSVLSEWLEHLPLLQTMTIWSGYALTHQAGQRIHDHCPEFKQLTIYGWNNGQSRSAEDDSETFLRALRPNSLEYFEILSFSQLGPRSIRALETQSASLSELKLTSLTIETIAELGSLPELPKLKVLVLTDSSPAARTEEFYSVVTKVADWIRSCRALTRLELRRFVDDPALLAQVLTDDKVRLSILYLEGYTMAGSHAFHEALACQDTLETLYLRGEPSDSPTDNELLVQAIQQLNKLRQLELKDISDWFTTDYVITLTPYLPHLERLWISGDHFSDDVWDAFLCLPKLQSLSIQAFSDFSAQGILDFISQLGPGNKGFSLSILNALSDKNLAEEAQTVIRETLKVSLDGSFDFGLRREEDSSENSFDRDQDD</sequence>
<gene>
    <name evidence="1" type="ORF">ATEG_01504</name>
</gene>
<dbReference type="VEuPathDB" id="FungiDB:ATEG_01504"/>
<evidence type="ECO:0000313" key="1">
    <source>
        <dbReference type="EMBL" id="EAU38261.1"/>
    </source>
</evidence>
<dbReference type="OMA" id="KWALLWR"/>
<dbReference type="AlphaFoldDB" id="Q0CXT0"/>
<protein>
    <recommendedName>
        <fullName evidence="3">F-box domain-containing protein</fullName>
    </recommendedName>
</protein>
<proteinExistence type="predicted"/>
<dbReference type="SUPFAM" id="SSF52047">
    <property type="entry name" value="RNI-like"/>
    <property type="match status" value="1"/>
</dbReference>
<evidence type="ECO:0008006" key="3">
    <source>
        <dbReference type="Google" id="ProtNLM"/>
    </source>
</evidence>
<dbReference type="GeneID" id="4315873"/>
<dbReference type="EMBL" id="CH476595">
    <property type="protein sequence ID" value="EAU38261.1"/>
    <property type="molecule type" value="Genomic_DNA"/>
</dbReference>
<organism evidence="1 2">
    <name type="scientific">Aspergillus terreus (strain NIH 2624 / FGSC A1156)</name>
    <dbReference type="NCBI Taxonomy" id="341663"/>
    <lineage>
        <taxon>Eukaryota</taxon>
        <taxon>Fungi</taxon>
        <taxon>Dikarya</taxon>
        <taxon>Ascomycota</taxon>
        <taxon>Pezizomycotina</taxon>
        <taxon>Eurotiomycetes</taxon>
        <taxon>Eurotiomycetidae</taxon>
        <taxon>Eurotiales</taxon>
        <taxon>Aspergillaceae</taxon>
        <taxon>Aspergillus</taxon>
        <taxon>Aspergillus subgen. Circumdati</taxon>
    </lineage>
</organism>